<dbReference type="KEGG" id="clus:A9F13_09g02035"/>
<feature type="domain" description="Zn(2)-C6 fungal-type" evidence="9">
    <location>
        <begin position="46"/>
        <end position="79"/>
    </location>
</feature>
<dbReference type="Gene3D" id="4.10.240.10">
    <property type="entry name" value="Zn(2)-C6 fungal-type DNA-binding domain"/>
    <property type="match status" value="1"/>
</dbReference>
<dbReference type="GO" id="GO:0000981">
    <property type="term" value="F:DNA-binding transcription factor activity, RNA polymerase II-specific"/>
    <property type="evidence" value="ECO:0007669"/>
    <property type="project" value="InterPro"/>
</dbReference>
<evidence type="ECO:0000313" key="11">
    <source>
        <dbReference type="Proteomes" id="UP000195602"/>
    </source>
</evidence>
<dbReference type="SUPFAM" id="SSF57701">
    <property type="entry name" value="Zn2/Cys6 DNA-binding domain"/>
    <property type="match status" value="1"/>
</dbReference>
<dbReference type="AlphaFoldDB" id="A0AA91Q0B7"/>
<dbReference type="PROSITE" id="PS00463">
    <property type="entry name" value="ZN2_CY6_FUNGAL_1"/>
    <property type="match status" value="1"/>
</dbReference>
<evidence type="ECO:0000259" key="9">
    <source>
        <dbReference type="PROSITE" id="PS50048"/>
    </source>
</evidence>
<dbReference type="InterPro" id="IPR036864">
    <property type="entry name" value="Zn2-C6_fun-type_DNA-bd_sf"/>
</dbReference>
<keyword evidence="2" id="KW-0479">Metal-binding</keyword>
<evidence type="ECO:0000256" key="2">
    <source>
        <dbReference type="ARBA" id="ARBA00022723"/>
    </source>
</evidence>
<dbReference type="SMART" id="SM00066">
    <property type="entry name" value="GAL4"/>
    <property type="match status" value="1"/>
</dbReference>
<dbReference type="PANTHER" id="PTHR31845:SF34">
    <property type="entry name" value="TRANSCRIPTIONAL ACTIVATOR OF PROTEASES PRTT"/>
    <property type="match status" value="1"/>
</dbReference>
<evidence type="ECO:0000256" key="6">
    <source>
        <dbReference type="ARBA" id="ARBA00023163"/>
    </source>
</evidence>
<keyword evidence="5" id="KW-0238">DNA-binding</keyword>
<evidence type="ECO:0000256" key="4">
    <source>
        <dbReference type="ARBA" id="ARBA00023015"/>
    </source>
</evidence>
<sequence length="774" mass="87185">MAPKKTPAQPSAKRRKGNGEPQAIEQYNGEMRRTLSTSSQTRALKACTYCRKQKTRCFKASPFAVSCLRCLGSERECSLEEEYKRENPEVKVVQGVPEHFVGQETVGDGSSPLEFLTRPFPTHIRPYADDMKTRLDGIYLGVSELLALVKNGTKTDGDSSTLNSDARLFLDATSSMRRSPAPPTLALMSGTRSNSPGPSPLPNKAGYFSHSGSSAGQRPQSQNMEEIGVNEEDPYGFMLPSNSFQSAPLTVIARQVRDVPRPILNLLQLTNIENPTSRRFFDVEKDVISGGILTEPEVVDLINDFRSNYGRWVSFPSYMATDELIVQIRKRSSLLLTTCCCLSLRYSLNGKPSPGDVDSFRRKKDTYKLIMQQLVTDLDKSLLKFVAFSGTAENLGDVEFFQAIVILSIYSMSLSSIINDTIDPDTLLETDLALRELNLDPWYLSGLGLSAFISKTSFGTLFSDRLTVSDKQKETFLSDFSIWRGQFESTEDQMLTILRIYNHLILIHLVSCIFSGRMCIVDEIRLNHCIASLSLPNATNFDGRMVSEISILLITYNFVQLNLNSGTSKVSSNVESNFQVVKDEINSWLEQWGYLFSQPALQFVEFCYHFCYTLIYYNYTYAKVFITSASSPMMDFSQSTVDQILLHGDKEIWLGIMSHTCSLAKIISTVKDDSYFAYLSDQIHFCSFFGGLMLIKTLHFLKTNDKLHYLNDPDLLSKGMSEATWRAPLEYVKSLIGKYTRVAQENEHDILTKYRNGLVECLKSSFPDFPIDQS</sequence>
<dbReference type="EMBL" id="LYUB02000009">
    <property type="protein sequence ID" value="OVF08263.1"/>
    <property type="molecule type" value="Genomic_DNA"/>
</dbReference>
<dbReference type="PANTHER" id="PTHR31845">
    <property type="entry name" value="FINGER DOMAIN PROTEIN, PUTATIVE-RELATED"/>
    <property type="match status" value="1"/>
</dbReference>
<dbReference type="GO" id="GO:0008270">
    <property type="term" value="F:zinc ion binding"/>
    <property type="evidence" value="ECO:0007669"/>
    <property type="project" value="InterPro"/>
</dbReference>
<evidence type="ECO:0000256" key="3">
    <source>
        <dbReference type="ARBA" id="ARBA00022833"/>
    </source>
</evidence>
<reference evidence="10 11" key="1">
    <citation type="submission" date="2017-04" db="EMBL/GenBank/DDBJ databases">
        <title>Draft genome of the yeast Clavispora lusitaniae type strain CBS 6936.</title>
        <authorList>
            <person name="Durrens P."/>
            <person name="Klopp C."/>
            <person name="Biteau N."/>
            <person name="Fitton-Ouhabi V."/>
            <person name="Dementhon K."/>
            <person name="Accoceberry I."/>
            <person name="Sherman D.J."/>
            <person name="Noel T."/>
        </authorList>
    </citation>
    <scope>NUCLEOTIDE SEQUENCE [LARGE SCALE GENOMIC DNA]</scope>
    <source>
        <strain evidence="10 11">CBS 6936</strain>
    </source>
</reference>
<comment type="caution">
    <text evidence="10">The sequence shown here is derived from an EMBL/GenBank/DDBJ whole genome shotgun (WGS) entry which is preliminary data.</text>
</comment>
<keyword evidence="4" id="KW-0805">Transcription regulation</keyword>
<evidence type="ECO:0000256" key="5">
    <source>
        <dbReference type="ARBA" id="ARBA00023125"/>
    </source>
</evidence>
<name>A0AA91Q0B7_CLALS</name>
<accession>A0AA91Q0B7</accession>
<feature type="region of interest" description="Disordered" evidence="8">
    <location>
        <begin position="1"/>
        <end position="37"/>
    </location>
</feature>
<evidence type="ECO:0000256" key="8">
    <source>
        <dbReference type="SAM" id="MobiDB-lite"/>
    </source>
</evidence>
<keyword evidence="6" id="KW-0804">Transcription</keyword>
<dbReference type="GO" id="GO:0000976">
    <property type="term" value="F:transcription cis-regulatory region binding"/>
    <property type="evidence" value="ECO:0007669"/>
    <property type="project" value="TreeGrafter"/>
</dbReference>
<keyword evidence="7" id="KW-0539">Nucleus</keyword>
<proteinExistence type="predicted"/>
<comment type="subcellular location">
    <subcellularLocation>
        <location evidence="1">Nucleus</location>
    </subcellularLocation>
</comment>
<protein>
    <recommendedName>
        <fullName evidence="9">Zn(2)-C6 fungal-type domain-containing protein</fullName>
    </recommendedName>
</protein>
<keyword evidence="3" id="KW-0862">Zinc</keyword>
<evidence type="ECO:0000256" key="1">
    <source>
        <dbReference type="ARBA" id="ARBA00004123"/>
    </source>
</evidence>
<dbReference type="GO" id="GO:0005634">
    <property type="term" value="C:nucleus"/>
    <property type="evidence" value="ECO:0007669"/>
    <property type="project" value="UniProtKB-SubCell"/>
</dbReference>
<dbReference type="PROSITE" id="PS50048">
    <property type="entry name" value="ZN2_CY6_FUNGAL_2"/>
    <property type="match status" value="1"/>
</dbReference>
<feature type="region of interest" description="Disordered" evidence="8">
    <location>
        <begin position="176"/>
        <end position="223"/>
    </location>
</feature>
<dbReference type="InterPro" id="IPR051089">
    <property type="entry name" value="prtT"/>
</dbReference>
<evidence type="ECO:0000313" key="10">
    <source>
        <dbReference type="EMBL" id="OVF08263.1"/>
    </source>
</evidence>
<dbReference type="InterPro" id="IPR001138">
    <property type="entry name" value="Zn2Cys6_DnaBD"/>
</dbReference>
<organism evidence="10 11">
    <name type="scientific">Clavispora lusitaniae</name>
    <name type="common">Candida lusitaniae</name>
    <dbReference type="NCBI Taxonomy" id="36911"/>
    <lineage>
        <taxon>Eukaryota</taxon>
        <taxon>Fungi</taxon>
        <taxon>Dikarya</taxon>
        <taxon>Ascomycota</taxon>
        <taxon>Saccharomycotina</taxon>
        <taxon>Pichiomycetes</taxon>
        <taxon>Metschnikowiaceae</taxon>
        <taxon>Clavispora</taxon>
    </lineage>
</organism>
<gene>
    <name evidence="10" type="ORF">A9F13_09g02035</name>
</gene>
<dbReference type="CDD" id="cd00067">
    <property type="entry name" value="GAL4"/>
    <property type="match status" value="1"/>
</dbReference>
<feature type="compositionally biased region" description="Polar residues" evidence="8">
    <location>
        <begin position="210"/>
        <end position="223"/>
    </location>
</feature>
<evidence type="ECO:0000256" key="7">
    <source>
        <dbReference type="ARBA" id="ARBA00023242"/>
    </source>
</evidence>
<dbReference type="Proteomes" id="UP000195602">
    <property type="component" value="Unassembled WGS sequence"/>
</dbReference>